<gene>
    <name evidence="3" type="ORF">DAEQUDRAFT_740109</name>
</gene>
<keyword evidence="2" id="KW-0472">Membrane</keyword>
<keyword evidence="2" id="KW-0812">Transmembrane</keyword>
<name>A0A165MX82_9APHY</name>
<protein>
    <submittedName>
        <fullName evidence="3">Uncharacterized protein</fullName>
    </submittedName>
</protein>
<dbReference type="AlphaFoldDB" id="A0A165MX82"/>
<sequence length="299" mass="31666">MSNDVSLYTVDGSDPRLVYEPSKAWARLCAHTAGSSVTFKFNGTYVAVYGSSNSTDTGASFILDDQPAVGYTSPGDNSQDIPFYHSSTLNYSLHKLKLTVEGAGSSLCLQQLQYTGTSDPTAPSASSASTTTSEQSLNSSATTATSNHLSQGAICGIVLGTILVLVLVVFTTLYATGRLPRCCRRGKRPSREEGMDIVLDDMPKSPPPIGMDAFRKLLIQHAQNNAVTRLASGPNSKKSSSNGTRSTAIFSSVVILTPPVSSSGGSHGRSDIRPQRPERQQRPSTPAPTLHVANQVQSP</sequence>
<reference evidence="3 4" key="1">
    <citation type="journal article" date="2016" name="Mol. Biol. Evol.">
        <title>Comparative Genomics of Early-Diverging Mushroom-Forming Fungi Provides Insights into the Origins of Lignocellulose Decay Capabilities.</title>
        <authorList>
            <person name="Nagy L.G."/>
            <person name="Riley R."/>
            <person name="Tritt A."/>
            <person name="Adam C."/>
            <person name="Daum C."/>
            <person name="Floudas D."/>
            <person name="Sun H."/>
            <person name="Yadav J.S."/>
            <person name="Pangilinan J."/>
            <person name="Larsson K.H."/>
            <person name="Matsuura K."/>
            <person name="Barry K."/>
            <person name="Labutti K."/>
            <person name="Kuo R."/>
            <person name="Ohm R.A."/>
            <person name="Bhattacharya S.S."/>
            <person name="Shirouzu T."/>
            <person name="Yoshinaga Y."/>
            <person name="Martin F.M."/>
            <person name="Grigoriev I.V."/>
            <person name="Hibbett D.S."/>
        </authorList>
    </citation>
    <scope>NUCLEOTIDE SEQUENCE [LARGE SCALE GENOMIC DNA]</scope>
    <source>
        <strain evidence="3 4">L-15889</strain>
    </source>
</reference>
<organism evidence="3 4">
    <name type="scientific">Daedalea quercina L-15889</name>
    <dbReference type="NCBI Taxonomy" id="1314783"/>
    <lineage>
        <taxon>Eukaryota</taxon>
        <taxon>Fungi</taxon>
        <taxon>Dikarya</taxon>
        <taxon>Basidiomycota</taxon>
        <taxon>Agaricomycotina</taxon>
        <taxon>Agaricomycetes</taxon>
        <taxon>Polyporales</taxon>
        <taxon>Fomitopsis</taxon>
    </lineage>
</organism>
<evidence type="ECO:0000313" key="4">
    <source>
        <dbReference type="Proteomes" id="UP000076727"/>
    </source>
</evidence>
<feature type="region of interest" description="Disordered" evidence="1">
    <location>
        <begin position="258"/>
        <end position="299"/>
    </location>
</feature>
<accession>A0A165MX82</accession>
<dbReference type="Proteomes" id="UP000076727">
    <property type="component" value="Unassembled WGS sequence"/>
</dbReference>
<evidence type="ECO:0000256" key="2">
    <source>
        <dbReference type="SAM" id="Phobius"/>
    </source>
</evidence>
<feature type="region of interest" description="Disordered" evidence="1">
    <location>
        <begin position="119"/>
        <end position="139"/>
    </location>
</feature>
<proteinExistence type="predicted"/>
<dbReference type="Gene3D" id="2.60.120.260">
    <property type="entry name" value="Galactose-binding domain-like"/>
    <property type="match status" value="1"/>
</dbReference>
<dbReference type="OrthoDB" id="3265734at2759"/>
<evidence type="ECO:0000313" key="3">
    <source>
        <dbReference type="EMBL" id="KZT66238.1"/>
    </source>
</evidence>
<feature type="transmembrane region" description="Helical" evidence="2">
    <location>
        <begin position="149"/>
        <end position="175"/>
    </location>
</feature>
<feature type="compositionally biased region" description="Basic and acidic residues" evidence="1">
    <location>
        <begin position="268"/>
        <end position="281"/>
    </location>
</feature>
<dbReference type="EMBL" id="KV429092">
    <property type="protein sequence ID" value="KZT66238.1"/>
    <property type="molecule type" value="Genomic_DNA"/>
</dbReference>
<evidence type="ECO:0000256" key="1">
    <source>
        <dbReference type="SAM" id="MobiDB-lite"/>
    </source>
</evidence>
<keyword evidence="4" id="KW-1185">Reference proteome</keyword>
<dbReference type="STRING" id="1314783.A0A165MX82"/>
<keyword evidence="2" id="KW-1133">Transmembrane helix</keyword>